<dbReference type="InterPro" id="IPR006598">
    <property type="entry name" value="CAP10"/>
</dbReference>
<feature type="transmembrane region" description="Helical" evidence="2">
    <location>
        <begin position="74"/>
        <end position="92"/>
    </location>
</feature>
<evidence type="ECO:0000256" key="2">
    <source>
        <dbReference type="SAM" id="Phobius"/>
    </source>
</evidence>
<dbReference type="Proteomes" id="UP000239560">
    <property type="component" value="Unassembled WGS sequence"/>
</dbReference>
<dbReference type="PANTHER" id="PTHR12203:SF118">
    <property type="entry name" value="BETA-1,2-XYLOSYLTRANSFERASE 1"/>
    <property type="match status" value="1"/>
</dbReference>
<evidence type="ECO:0000259" key="3">
    <source>
        <dbReference type="SMART" id="SM00672"/>
    </source>
</evidence>
<dbReference type="InterPro" id="IPR051091">
    <property type="entry name" value="O-Glucosyltr/Glycosyltrsf_90"/>
</dbReference>
<dbReference type="SMART" id="SM00672">
    <property type="entry name" value="CAP10"/>
    <property type="match status" value="1"/>
</dbReference>
<feature type="region of interest" description="Disordered" evidence="1">
    <location>
        <begin position="182"/>
        <end position="213"/>
    </location>
</feature>
<keyword evidence="2" id="KW-0812">Transmembrane</keyword>
<organism evidence="4 5">
    <name type="scientific">Rhodotorula toruloides</name>
    <name type="common">Yeast</name>
    <name type="synonym">Rhodosporidium toruloides</name>
    <dbReference type="NCBI Taxonomy" id="5286"/>
    <lineage>
        <taxon>Eukaryota</taxon>
        <taxon>Fungi</taxon>
        <taxon>Dikarya</taxon>
        <taxon>Basidiomycota</taxon>
        <taxon>Pucciniomycotina</taxon>
        <taxon>Microbotryomycetes</taxon>
        <taxon>Sporidiobolales</taxon>
        <taxon>Sporidiobolaceae</taxon>
        <taxon>Rhodotorula</taxon>
    </lineage>
</organism>
<keyword evidence="2" id="KW-1133">Transmembrane helix</keyword>
<dbReference type="Pfam" id="PF05686">
    <property type="entry name" value="Glyco_transf_90"/>
    <property type="match status" value="1"/>
</dbReference>
<sequence>MARSPRPPASSFAEYYTPSRRPFVAPSSSHSTPLLSSSPRIAIRLLSPGGRSPDRGARGGALSFLRVPARLRRAALAVTVALVLGGLVYVVVDSGSLGDGKAASRFMQVGGFGKDYMGRQEEEQVRLSANETRGSRSTGKDKGMEKECLLFPWREGCDVDPAEEPRDPFEGLEFQEEGGHLYYPAVPAPRKPRRPGERPPPPDSQPVDPSQQPHPIHYLIQQAKEDWNAKLQRQSKTVDEAVAEYERRYKRRPPKGFDEWFAFAKKNEFVMVDEFDLVMRQVEPFLALQPSLLRERHEKLQFEEDFWMQDKAYTVELKKPVDSRHTRPQMTVYGPMKTTNDRSDQTLKLLENIAEFLPEMNLTFTGHDTPWVTMSGEARVKHVEAARAGKFLTSDEANDFMDNWAWDGWAQICSPDSALRQVPSVDERLQKHRIYTEPKRRSFIYDHVEAMDLCTHPDWQLIHGFTAWPGPRPGILYPLFVSTTTSMHSDLLVPPIDQYDRPKGNDPAWEEKKYNKVIWRGTTTGADLNVEHHRKWSQRPRLCRFPFQSGSVKLPFAPADKPSRPGPVSTLVSRAQALAQEWFDFAFLGSARQCDDPKVCAEFEKDFLWSDWVSESEQNEYKYMLDVDGNGWSGRFHRLMSTNSLVLKSTIFPEWYSDMIQPWVHYVPLQIDFSDLWTTMAFFLGDEDGKGAHDEIAKEIALAGKEWTEKHWRWVDMEVYTYRLMLEYARIMNRDEDDPTSWDL</sequence>
<evidence type="ECO:0000256" key="1">
    <source>
        <dbReference type="SAM" id="MobiDB-lite"/>
    </source>
</evidence>
<feature type="compositionally biased region" description="Polar residues" evidence="1">
    <location>
        <begin position="127"/>
        <end position="137"/>
    </location>
</feature>
<feature type="region of interest" description="Disordered" evidence="1">
    <location>
        <begin position="122"/>
        <end position="143"/>
    </location>
</feature>
<evidence type="ECO:0000313" key="4">
    <source>
        <dbReference type="EMBL" id="PRQ74612.1"/>
    </source>
</evidence>
<evidence type="ECO:0000313" key="5">
    <source>
        <dbReference type="Proteomes" id="UP000239560"/>
    </source>
</evidence>
<reference evidence="4 5" key="1">
    <citation type="journal article" date="2018" name="Elife">
        <title>Functional genomics of lipid metabolism in the oleaginous yeast Rhodosporidium toruloides.</title>
        <authorList>
            <person name="Coradetti S.T."/>
            <person name="Pinel D."/>
            <person name="Geiselman G."/>
            <person name="Ito M."/>
            <person name="Mondo S."/>
            <person name="Reilly M.C."/>
            <person name="Cheng Y.F."/>
            <person name="Bauer S."/>
            <person name="Grigoriev I."/>
            <person name="Gladden J.M."/>
            <person name="Simmons B.A."/>
            <person name="Brem R."/>
            <person name="Arkin A.P."/>
            <person name="Skerker J.M."/>
        </authorList>
    </citation>
    <scope>NUCLEOTIDE SEQUENCE [LARGE SCALE GENOMIC DNA]</scope>
    <source>
        <strain evidence="4 5">NBRC 0880</strain>
    </source>
</reference>
<accession>A0A2T0A9D0</accession>
<name>A0A2T0A9D0_RHOTO</name>
<protein>
    <recommendedName>
        <fullName evidence="3">Glycosyl transferase CAP10 domain-containing protein</fullName>
    </recommendedName>
</protein>
<keyword evidence="2" id="KW-0472">Membrane</keyword>
<dbReference type="EMBL" id="LCTV02000006">
    <property type="protein sequence ID" value="PRQ74612.1"/>
    <property type="molecule type" value="Genomic_DNA"/>
</dbReference>
<dbReference type="PANTHER" id="PTHR12203">
    <property type="entry name" value="KDEL LYS-ASP-GLU-LEU CONTAINING - RELATED"/>
    <property type="match status" value="1"/>
</dbReference>
<feature type="domain" description="Glycosyl transferase CAP10" evidence="3">
    <location>
        <begin position="447"/>
        <end position="735"/>
    </location>
</feature>
<comment type="caution">
    <text evidence="4">The sequence shown here is derived from an EMBL/GenBank/DDBJ whole genome shotgun (WGS) entry which is preliminary data.</text>
</comment>
<dbReference type="OrthoDB" id="541052at2759"/>
<dbReference type="AlphaFoldDB" id="A0A2T0A9D0"/>
<gene>
    <name evidence="4" type="ORF">AAT19DRAFT_14965</name>
</gene>
<proteinExistence type="predicted"/>